<dbReference type="EMBL" id="JARZHI010000005">
    <property type="protein sequence ID" value="MDI1429517.1"/>
    <property type="molecule type" value="Genomic_DNA"/>
</dbReference>
<dbReference type="InterPro" id="IPR004763">
    <property type="entry name" value="CusA-like"/>
</dbReference>
<evidence type="ECO:0000313" key="10">
    <source>
        <dbReference type="EMBL" id="MDI1429517.1"/>
    </source>
</evidence>
<keyword evidence="6 9" id="KW-1133">Transmembrane helix</keyword>
<evidence type="ECO:0000256" key="9">
    <source>
        <dbReference type="SAM" id="Phobius"/>
    </source>
</evidence>
<comment type="similarity">
    <text evidence="2">Belongs to the resistance-nodulation-cell division (RND) (TC 2.A.6) family.</text>
</comment>
<dbReference type="Gene3D" id="3.30.70.1440">
    <property type="entry name" value="Multidrug efflux transporter AcrB pore domain"/>
    <property type="match status" value="1"/>
</dbReference>
<dbReference type="PRINTS" id="PR00702">
    <property type="entry name" value="ACRIFLAVINRP"/>
</dbReference>
<feature type="transmembrane region" description="Helical" evidence="9">
    <location>
        <begin position="897"/>
        <end position="916"/>
    </location>
</feature>
<dbReference type="Gene3D" id="1.20.1640.10">
    <property type="entry name" value="Multidrug efflux transporter AcrB transmembrane domain"/>
    <property type="match status" value="2"/>
</dbReference>
<feature type="transmembrane region" description="Helical" evidence="9">
    <location>
        <begin position="871"/>
        <end position="890"/>
    </location>
</feature>
<feature type="transmembrane region" description="Helical" evidence="9">
    <location>
        <begin position="365"/>
        <end position="385"/>
    </location>
</feature>
<dbReference type="Proteomes" id="UP001160301">
    <property type="component" value="Unassembled WGS sequence"/>
</dbReference>
<feature type="transmembrane region" description="Helical" evidence="9">
    <location>
        <begin position="534"/>
        <end position="552"/>
    </location>
</feature>
<organism evidence="10 11">
    <name type="scientific">Polyangium sorediatum</name>
    <dbReference type="NCBI Taxonomy" id="889274"/>
    <lineage>
        <taxon>Bacteria</taxon>
        <taxon>Pseudomonadati</taxon>
        <taxon>Myxococcota</taxon>
        <taxon>Polyangia</taxon>
        <taxon>Polyangiales</taxon>
        <taxon>Polyangiaceae</taxon>
        <taxon>Polyangium</taxon>
    </lineage>
</organism>
<proteinExistence type="inferred from homology"/>
<gene>
    <name evidence="10" type="ORF">QHF89_08425</name>
</gene>
<dbReference type="PANTHER" id="PTHR32063">
    <property type="match status" value="1"/>
</dbReference>
<protein>
    <submittedName>
        <fullName evidence="10">CusA/CzcA family heavy metal efflux RND transporter</fullName>
    </submittedName>
</protein>
<dbReference type="Pfam" id="PF00873">
    <property type="entry name" value="ACR_tran"/>
    <property type="match status" value="1"/>
</dbReference>
<dbReference type="NCBIfam" id="TIGR00914">
    <property type="entry name" value="2A0601"/>
    <property type="match status" value="1"/>
</dbReference>
<dbReference type="SUPFAM" id="SSF82693">
    <property type="entry name" value="Multidrug efflux transporter AcrB pore domain, PN1, PN2, PC1 and PC2 subdomains"/>
    <property type="match status" value="2"/>
</dbReference>
<feature type="transmembrane region" description="Helical" evidence="9">
    <location>
        <begin position="339"/>
        <end position="358"/>
    </location>
</feature>
<dbReference type="RefSeq" id="WP_136967596.1">
    <property type="nucleotide sequence ID" value="NZ_JARZHI010000005.1"/>
</dbReference>
<keyword evidence="11" id="KW-1185">Reference proteome</keyword>
<keyword evidence="4" id="KW-1003">Cell membrane</keyword>
<dbReference type="InterPro" id="IPR027463">
    <property type="entry name" value="AcrB_DN_DC_subdom"/>
</dbReference>
<feature type="transmembrane region" description="Helical" evidence="9">
    <location>
        <begin position="922"/>
        <end position="946"/>
    </location>
</feature>
<name>A0ABT6NMG8_9BACT</name>
<evidence type="ECO:0000256" key="5">
    <source>
        <dbReference type="ARBA" id="ARBA00022692"/>
    </source>
</evidence>
<dbReference type="SUPFAM" id="SSF82866">
    <property type="entry name" value="Multidrug efflux transporter AcrB transmembrane domain"/>
    <property type="match status" value="2"/>
</dbReference>
<dbReference type="Gene3D" id="3.30.2090.10">
    <property type="entry name" value="Multidrug efflux transporter AcrB TolC docking domain, DN and DC subdomains"/>
    <property type="match status" value="2"/>
</dbReference>
<evidence type="ECO:0000256" key="8">
    <source>
        <dbReference type="SAM" id="MobiDB-lite"/>
    </source>
</evidence>
<comment type="subcellular location">
    <subcellularLocation>
        <location evidence="1">Cell membrane</location>
        <topology evidence="1">Multi-pass membrane protein</topology>
    </subcellularLocation>
</comment>
<keyword evidence="3" id="KW-0813">Transport</keyword>
<feature type="compositionally biased region" description="Basic and acidic residues" evidence="8">
    <location>
        <begin position="1043"/>
        <end position="1061"/>
    </location>
</feature>
<reference evidence="10 11" key="1">
    <citation type="submission" date="2023-04" db="EMBL/GenBank/DDBJ databases">
        <title>The genome sequence of Polyangium sorediatum DSM14670.</title>
        <authorList>
            <person name="Zhang X."/>
        </authorList>
    </citation>
    <scope>NUCLEOTIDE SEQUENCE [LARGE SCALE GENOMIC DNA]</scope>
    <source>
        <strain evidence="10 11">DSM 14670</strain>
    </source>
</reference>
<evidence type="ECO:0000256" key="3">
    <source>
        <dbReference type="ARBA" id="ARBA00022448"/>
    </source>
</evidence>
<evidence type="ECO:0000256" key="1">
    <source>
        <dbReference type="ARBA" id="ARBA00004651"/>
    </source>
</evidence>
<evidence type="ECO:0000256" key="4">
    <source>
        <dbReference type="ARBA" id="ARBA00022475"/>
    </source>
</evidence>
<feature type="transmembrane region" description="Helical" evidence="9">
    <location>
        <begin position="1000"/>
        <end position="1026"/>
    </location>
</feature>
<dbReference type="InterPro" id="IPR001036">
    <property type="entry name" value="Acrflvin-R"/>
</dbReference>
<comment type="caution">
    <text evidence="10">The sequence shown here is derived from an EMBL/GenBank/DDBJ whole genome shotgun (WGS) entry which is preliminary data.</text>
</comment>
<feature type="transmembrane region" description="Helical" evidence="9">
    <location>
        <begin position="967"/>
        <end position="988"/>
    </location>
</feature>
<dbReference type="Gene3D" id="3.30.70.1320">
    <property type="entry name" value="Multidrug efflux transporter AcrB pore domain like"/>
    <property type="match status" value="1"/>
</dbReference>
<evidence type="ECO:0000256" key="2">
    <source>
        <dbReference type="ARBA" id="ARBA00010942"/>
    </source>
</evidence>
<sequence length="1076" mass="115696">MAFLSAIVAWSLRNRGIVLVATLLFALFGIRSATQLPIDAVPDVTNIQVQVITTAPALSPVEVEQYVSVPVERAMAGIPNTTEIRSISKYGLSVVTIVFRDGTDIYFARQLVNERMREAQEAVPEAYGMPEMGPISSGLGEIYQFTVRNDKLTLMQLEELLDWQIAPALRTVPGIVEVNSFGGEDKQYQIVLDPKRLQAAGISVAQVIEALEKSNANAGGGYIEHNREQFVIGSDGLVKDLDDLRRVVIGATSDGVPITMDTVADVQFGPRLRRGAASKNGEGEVVVGVTMMLLGENSRTVTQAVKERLAAIQPSLPEGTRVEPFYDRSVLVSRTIKTVATNLVEGALLVIGILFLLLGDLRAGLVVALVIPLSMLFAITVMNAAGLSGNLMSLGAIDFGLIVDGAVIIVENAVRRLSDRQMEIGRALTEDERVDTVREATLEVRSASVFGEAIIAIVYLPILALTGIEGKLFHPMALTVLLALLGAFLLSLTFVPVLASFLIRPTKGDHETWLLRKAHALYVPLLRRAMRRRWVPLTAGVLSLAAAAAVFTRVGAEFVPQLDEGDLLVEARRLPGIALSESVATDLRLQKAVKEVPEVDYVVSRTGAPELAVDPMGVEQSDVYVGLKPRDTWRPGITKEEIAKEISEAVEHKVPEVAGGVSQPIQMRTNELVAGVRSDVAVLLYGPELDELRAQGDRVAAIVRAIPGAEDVRVEQVAGLSYLRVIPDRAKLARYGLTVADVNQIVETLSVGHSTGEVMEGERRFGIVVKSGHGFNGELDALRALPLRSVSGQIVPLGDVAELKFLTGPAQVSRENQSRRLTVEFNVRGRDLLSVVAEAQAAVGKGVRLPTGYRAVWGGQFEHYEEAKARLSLVVPLALALILFLLWFAFRSTRAAGLIFLGVPFAIVGGIFALWLRGIPFSISAGVGFIALFGVAVLNGLVLVSFARHLEEQGMGHAEAIEHAAELRLRPVLMTALVASLGFVPMAISTAPGSEVQRPLATVVIGGLLTATLLTLLVLPVVYAWLGKERGAGRPPASPVEENGSHRPSEAPPPEARDESAHLKTVFGVSRAVRAV</sequence>
<dbReference type="PANTHER" id="PTHR32063:SF24">
    <property type="entry name" value="CATION EFFLUX SYSTEM (ACRB_ACRD_ACRF FAMILY)"/>
    <property type="match status" value="1"/>
</dbReference>
<feature type="transmembrane region" description="Helical" evidence="9">
    <location>
        <begin position="480"/>
        <end position="503"/>
    </location>
</feature>
<dbReference type="SUPFAM" id="SSF82714">
    <property type="entry name" value="Multidrug efflux transporter AcrB TolC docking domain, DN and DC subdomains"/>
    <property type="match status" value="2"/>
</dbReference>
<accession>A0ABT6NMG8</accession>
<feature type="transmembrane region" description="Helical" evidence="9">
    <location>
        <begin position="447"/>
        <end position="468"/>
    </location>
</feature>
<evidence type="ECO:0000313" key="11">
    <source>
        <dbReference type="Proteomes" id="UP001160301"/>
    </source>
</evidence>
<evidence type="ECO:0000256" key="7">
    <source>
        <dbReference type="ARBA" id="ARBA00023136"/>
    </source>
</evidence>
<keyword evidence="7 9" id="KW-0472">Membrane</keyword>
<feature type="transmembrane region" description="Helical" evidence="9">
    <location>
        <begin position="391"/>
        <end position="414"/>
    </location>
</feature>
<keyword evidence="5 9" id="KW-0812">Transmembrane</keyword>
<evidence type="ECO:0000256" key="6">
    <source>
        <dbReference type="ARBA" id="ARBA00022989"/>
    </source>
</evidence>
<feature type="region of interest" description="Disordered" evidence="8">
    <location>
        <begin position="1031"/>
        <end position="1061"/>
    </location>
</feature>
<dbReference type="Gene3D" id="3.30.70.1430">
    <property type="entry name" value="Multidrug efflux transporter AcrB pore domain"/>
    <property type="match status" value="2"/>
</dbReference>